<evidence type="ECO:0000313" key="1">
    <source>
        <dbReference type="EMBL" id="KAL0455559.1"/>
    </source>
</evidence>
<dbReference type="AlphaFoldDB" id="A0AAW2XNS9"/>
<dbReference type="InterPro" id="IPR036691">
    <property type="entry name" value="Endo/exonu/phosph_ase_sf"/>
</dbReference>
<proteinExistence type="predicted"/>
<sequence>MEEFRGCLVNTGLLTLPMQGELFTWHNCSYDARSLWKRLDRMVCNDRWLEWPDAVYVSLSPRTSDHSRLVLKGSSELPRASMFRFDNYLAQSPGFIPEVQNVWRHGIMGTRMYAVTRKLKALKPVFRMLRRSKGDLSRNVLLAKDYLAIAQRLIAQDRHNGLLLHLEYVVDLSS</sequence>
<name>A0AAW2XNS9_9LAMI</name>
<dbReference type="EMBL" id="JACGWN010000003">
    <property type="protein sequence ID" value="KAL0455559.1"/>
    <property type="molecule type" value="Genomic_DNA"/>
</dbReference>
<protein>
    <submittedName>
        <fullName evidence="1">Uncharacterized protein</fullName>
    </submittedName>
</protein>
<accession>A0AAW2XNS9</accession>
<comment type="caution">
    <text evidence="1">The sequence shown here is derived from an EMBL/GenBank/DDBJ whole genome shotgun (WGS) entry which is preliminary data.</text>
</comment>
<dbReference type="PANTHER" id="PTHR33710">
    <property type="entry name" value="BNAC02G09200D PROTEIN"/>
    <property type="match status" value="1"/>
</dbReference>
<reference evidence="1" key="1">
    <citation type="submission" date="2020-06" db="EMBL/GenBank/DDBJ databases">
        <authorList>
            <person name="Li T."/>
            <person name="Hu X."/>
            <person name="Zhang T."/>
            <person name="Song X."/>
            <person name="Zhang H."/>
            <person name="Dai N."/>
            <person name="Sheng W."/>
            <person name="Hou X."/>
            <person name="Wei L."/>
        </authorList>
    </citation>
    <scope>NUCLEOTIDE SEQUENCE</scope>
    <source>
        <strain evidence="1">KEN1</strain>
        <tissue evidence="1">Leaf</tissue>
    </source>
</reference>
<gene>
    <name evidence="1" type="ORF">Slati_0895100</name>
</gene>
<reference evidence="1" key="2">
    <citation type="journal article" date="2024" name="Plant">
        <title>Genomic evolution and insights into agronomic trait innovations of Sesamum species.</title>
        <authorList>
            <person name="Miao H."/>
            <person name="Wang L."/>
            <person name="Qu L."/>
            <person name="Liu H."/>
            <person name="Sun Y."/>
            <person name="Le M."/>
            <person name="Wang Q."/>
            <person name="Wei S."/>
            <person name="Zheng Y."/>
            <person name="Lin W."/>
            <person name="Duan Y."/>
            <person name="Cao H."/>
            <person name="Xiong S."/>
            <person name="Wang X."/>
            <person name="Wei L."/>
            <person name="Li C."/>
            <person name="Ma Q."/>
            <person name="Ju M."/>
            <person name="Zhao R."/>
            <person name="Li G."/>
            <person name="Mu C."/>
            <person name="Tian Q."/>
            <person name="Mei H."/>
            <person name="Zhang T."/>
            <person name="Gao T."/>
            <person name="Zhang H."/>
        </authorList>
    </citation>
    <scope>NUCLEOTIDE SEQUENCE</scope>
    <source>
        <strain evidence="1">KEN1</strain>
    </source>
</reference>
<organism evidence="1">
    <name type="scientific">Sesamum latifolium</name>
    <dbReference type="NCBI Taxonomy" id="2727402"/>
    <lineage>
        <taxon>Eukaryota</taxon>
        <taxon>Viridiplantae</taxon>
        <taxon>Streptophyta</taxon>
        <taxon>Embryophyta</taxon>
        <taxon>Tracheophyta</taxon>
        <taxon>Spermatophyta</taxon>
        <taxon>Magnoliopsida</taxon>
        <taxon>eudicotyledons</taxon>
        <taxon>Gunneridae</taxon>
        <taxon>Pentapetalae</taxon>
        <taxon>asterids</taxon>
        <taxon>lamiids</taxon>
        <taxon>Lamiales</taxon>
        <taxon>Pedaliaceae</taxon>
        <taxon>Sesamum</taxon>
    </lineage>
</organism>
<dbReference type="SUPFAM" id="SSF56219">
    <property type="entry name" value="DNase I-like"/>
    <property type="match status" value="1"/>
</dbReference>
<dbReference type="PANTHER" id="PTHR33710:SF77">
    <property type="entry name" value="DNASE I-LIKE SUPERFAMILY PROTEIN"/>
    <property type="match status" value="1"/>
</dbReference>